<dbReference type="GO" id="GO:0009089">
    <property type="term" value="P:lysine biosynthetic process via diaminopimelate"/>
    <property type="evidence" value="ECO:0007669"/>
    <property type="project" value="TreeGrafter"/>
</dbReference>
<evidence type="ECO:0000256" key="4">
    <source>
        <dbReference type="ARBA" id="ARBA00022741"/>
    </source>
</evidence>
<comment type="catalytic activity">
    <reaction evidence="7 8">
        <text>L-aspartate + ATP = 4-phospho-L-aspartate + ADP</text>
        <dbReference type="Rhea" id="RHEA:23776"/>
        <dbReference type="ChEBI" id="CHEBI:29991"/>
        <dbReference type="ChEBI" id="CHEBI:30616"/>
        <dbReference type="ChEBI" id="CHEBI:57535"/>
        <dbReference type="ChEBI" id="CHEBI:456216"/>
        <dbReference type="EC" id="2.7.2.4"/>
    </reaction>
</comment>
<protein>
    <recommendedName>
        <fullName evidence="8">Aspartokinase</fullName>
        <ecNumber evidence="8">2.7.2.4</ecNumber>
    </recommendedName>
</protein>
<proteinExistence type="inferred from homology"/>
<dbReference type="GO" id="GO:0009090">
    <property type="term" value="P:homoserine biosynthetic process"/>
    <property type="evidence" value="ECO:0007669"/>
    <property type="project" value="TreeGrafter"/>
</dbReference>
<keyword evidence="9" id="KW-0028">Amino-acid biosynthesis</keyword>
<evidence type="ECO:0000256" key="2">
    <source>
        <dbReference type="ARBA" id="ARBA00010122"/>
    </source>
</evidence>
<dbReference type="SUPFAM" id="SSF55021">
    <property type="entry name" value="ACT-like"/>
    <property type="match status" value="1"/>
</dbReference>
<dbReference type="GO" id="GO:0004072">
    <property type="term" value="F:aspartate kinase activity"/>
    <property type="evidence" value="ECO:0007669"/>
    <property type="project" value="UniProtKB-EC"/>
</dbReference>
<comment type="pathway">
    <text evidence="9">Amino-acid biosynthesis; L-methionine biosynthesis via de novo pathway; L-homoserine from L-aspartate: step 1/3.</text>
</comment>
<dbReference type="Gene3D" id="1.20.120.1320">
    <property type="entry name" value="Aspartokinase, catalytic domain"/>
    <property type="match status" value="1"/>
</dbReference>
<feature type="domain" description="Aspartate/glutamate/uridylate kinase" evidence="10">
    <location>
        <begin position="2"/>
        <end position="279"/>
    </location>
</feature>
<evidence type="ECO:0000313" key="11">
    <source>
        <dbReference type="EMBL" id="MEN7550922.1"/>
    </source>
</evidence>
<dbReference type="InterPro" id="IPR036393">
    <property type="entry name" value="AceGlu_kinase-like_sf"/>
</dbReference>
<keyword evidence="12" id="KW-1185">Reference proteome</keyword>
<comment type="pathway">
    <text evidence="1 9">Amino-acid biosynthesis; L-lysine biosynthesis via DAP pathway; (S)-tetrahydrodipicolinate from L-aspartate: step 1/4.</text>
</comment>
<reference evidence="11 12" key="1">
    <citation type="submission" date="2024-04" db="EMBL/GenBank/DDBJ databases">
        <title>Novel genus in family Flammeovirgaceae.</title>
        <authorList>
            <person name="Nguyen T.H."/>
            <person name="Vuong T.Q."/>
            <person name="Le H."/>
            <person name="Kim S.-G."/>
        </authorList>
    </citation>
    <scope>NUCLEOTIDE SEQUENCE [LARGE SCALE GENOMIC DNA]</scope>
    <source>
        <strain evidence="11 12">JCM 23209</strain>
    </source>
</reference>
<dbReference type="GO" id="GO:0005829">
    <property type="term" value="C:cytosol"/>
    <property type="evidence" value="ECO:0007669"/>
    <property type="project" value="TreeGrafter"/>
</dbReference>
<evidence type="ECO:0000256" key="7">
    <source>
        <dbReference type="ARBA" id="ARBA00047872"/>
    </source>
</evidence>
<keyword evidence="4" id="KW-0547">Nucleotide-binding</keyword>
<evidence type="ECO:0000256" key="6">
    <source>
        <dbReference type="ARBA" id="ARBA00022840"/>
    </source>
</evidence>
<dbReference type="PANTHER" id="PTHR21499">
    <property type="entry name" value="ASPARTATE KINASE"/>
    <property type="match status" value="1"/>
</dbReference>
<accession>A0AAW9S438</accession>
<dbReference type="RefSeq" id="WP_346823701.1">
    <property type="nucleotide sequence ID" value="NZ_JBDKWZ010000017.1"/>
</dbReference>
<comment type="caution">
    <text evidence="11">The sequence shown here is derived from an EMBL/GenBank/DDBJ whole genome shotgun (WGS) entry which is preliminary data.</text>
</comment>
<dbReference type="InterPro" id="IPR001048">
    <property type="entry name" value="Asp/Glu/Uridylate_kinase"/>
</dbReference>
<comment type="pathway">
    <text evidence="9">Amino-acid biosynthesis; L-threonine biosynthesis; L-threonine from L-aspartate: step 1/5.</text>
</comment>
<dbReference type="InterPro" id="IPR045865">
    <property type="entry name" value="ACT-like_dom_sf"/>
</dbReference>
<evidence type="ECO:0000259" key="10">
    <source>
        <dbReference type="Pfam" id="PF00696"/>
    </source>
</evidence>
<dbReference type="InterPro" id="IPR042199">
    <property type="entry name" value="AsparK_Bifunc_asparK/hSer_DH"/>
</dbReference>
<dbReference type="SUPFAM" id="SSF53633">
    <property type="entry name" value="Carbamate kinase-like"/>
    <property type="match status" value="1"/>
</dbReference>
<gene>
    <name evidence="11" type="ORF">AAG747_23580</name>
</gene>
<dbReference type="InterPro" id="IPR001341">
    <property type="entry name" value="Asp_kinase"/>
</dbReference>
<evidence type="ECO:0000313" key="12">
    <source>
        <dbReference type="Proteomes" id="UP001403385"/>
    </source>
</evidence>
<sequence>MKVFKFGGASLQNVASIKNIARIIQNYGPKERLIVVLSAMGKTTDNLESIFNAYKTEEDYPDMIYHLKKYHLSICNNLFENRYDRVFYRVEKLFSDLEAEFRKGDKNFARLYDQTVCYGELLSSYIFSAYLAQEGVNNQWLDARKYIQTDDNWKEGIVDWAWSEKLMKSDLPDLMKGQILVTQGFLGGTVSEKTATLGREGSDFSAAIFAYCLDAESVTIWKDVPGILNADPRRIHNTCLFSQLPYKEAAEMTYYGATVIHPKTIKPLAIKKIPLYVKSFIHPEEAGTCIGEVEEYDTIPAIIFKPNQSIIRFEQKDYSSVNQSNLSQVFNLLAANNVKINLMKSSAISFSICANTEKEKFEIISERLSDDFYIDFYHGLELITIKNYNEDSLSKFSRKTIYWEQKTRNIYQIVRES</sequence>
<evidence type="ECO:0000256" key="1">
    <source>
        <dbReference type="ARBA" id="ARBA00004766"/>
    </source>
</evidence>
<evidence type="ECO:0000256" key="5">
    <source>
        <dbReference type="ARBA" id="ARBA00022777"/>
    </source>
</evidence>
<name>A0AAW9S438_9BACT</name>
<comment type="similarity">
    <text evidence="2 8">Belongs to the aspartokinase family.</text>
</comment>
<dbReference type="EC" id="2.7.2.4" evidence="8"/>
<dbReference type="GO" id="GO:0005524">
    <property type="term" value="F:ATP binding"/>
    <property type="evidence" value="ECO:0007669"/>
    <property type="project" value="UniProtKB-KW"/>
</dbReference>
<dbReference type="AlphaFoldDB" id="A0AAW9S438"/>
<keyword evidence="3 8" id="KW-0808">Transferase</keyword>
<organism evidence="11 12">
    <name type="scientific">Rapidithrix thailandica</name>
    <dbReference type="NCBI Taxonomy" id="413964"/>
    <lineage>
        <taxon>Bacteria</taxon>
        <taxon>Pseudomonadati</taxon>
        <taxon>Bacteroidota</taxon>
        <taxon>Cytophagia</taxon>
        <taxon>Cytophagales</taxon>
        <taxon>Flammeovirgaceae</taxon>
        <taxon>Rapidithrix</taxon>
    </lineage>
</organism>
<evidence type="ECO:0000256" key="8">
    <source>
        <dbReference type="RuleBase" id="RU003448"/>
    </source>
</evidence>
<dbReference type="EMBL" id="JBDKWZ010000017">
    <property type="protein sequence ID" value="MEN7550922.1"/>
    <property type="molecule type" value="Genomic_DNA"/>
</dbReference>
<dbReference type="Proteomes" id="UP001403385">
    <property type="component" value="Unassembled WGS sequence"/>
</dbReference>
<dbReference type="Gene3D" id="3.40.1160.10">
    <property type="entry name" value="Acetylglutamate kinase-like"/>
    <property type="match status" value="1"/>
</dbReference>
<dbReference type="NCBIfam" id="TIGR00657">
    <property type="entry name" value="asp_kinases"/>
    <property type="match status" value="1"/>
</dbReference>
<evidence type="ECO:0000256" key="3">
    <source>
        <dbReference type="ARBA" id="ARBA00022679"/>
    </source>
</evidence>
<dbReference type="Pfam" id="PF00696">
    <property type="entry name" value="AA_kinase"/>
    <property type="match status" value="1"/>
</dbReference>
<dbReference type="PANTHER" id="PTHR21499:SF59">
    <property type="entry name" value="ASPARTOKINASE"/>
    <property type="match status" value="1"/>
</dbReference>
<keyword evidence="5 8" id="KW-0418">Kinase</keyword>
<keyword evidence="6" id="KW-0067">ATP-binding</keyword>
<evidence type="ECO:0000256" key="9">
    <source>
        <dbReference type="RuleBase" id="RU004249"/>
    </source>
</evidence>